<organism evidence="1 3">
    <name type="scientific">Chitinophaga sancti</name>
    <dbReference type="NCBI Taxonomy" id="1004"/>
    <lineage>
        <taxon>Bacteria</taxon>
        <taxon>Pseudomonadati</taxon>
        <taxon>Bacteroidota</taxon>
        <taxon>Chitinophagia</taxon>
        <taxon>Chitinophagales</taxon>
        <taxon>Chitinophagaceae</taxon>
        <taxon>Chitinophaga</taxon>
    </lineage>
</organism>
<dbReference type="EMBL" id="FPIZ01000018">
    <property type="protein sequence ID" value="SFW79952.1"/>
    <property type="molecule type" value="Genomic_DNA"/>
</dbReference>
<dbReference type="STRING" id="1004.SAMN05661012_04872"/>
<accession>A0A1K1S699</accession>
<evidence type="ECO:0000313" key="1">
    <source>
        <dbReference type="EMBL" id="SFW79952.1"/>
    </source>
</evidence>
<dbReference type="Gene3D" id="3.20.70.20">
    <property type="match status" value="2"/>
</dbReference>
<sequence length="743" mass="84500">MQNFLSEFKLQTGYLKYRPELSRKETWEEAIRERVMKMHRDKYAHLLDNKVLSEYMAFAEDAYVDKLVLGSQRALQFGGQPILRHNSKMYNCLTSYCDRPEFFRESMWWLLSGCGVGFSVQHHHIAKLPDLQVRDKGTRTFIIEDSIEGWADAIGVLLASYFRADNKFQTYWGYEVRLDYSLIRPKGAYISSGFKAPGSDPLKIAIQKIEEIIEQWLKSQGGTMRSILAYDIVMHASNAVLAGGVRRSATICIFSKDDEEMLNAKTGNWYITQPQRARSNNSVALLKSETTYEEFQAIMESVKEFGEPGFVWLDDLEILYNPCVEVGMVPKLKTENGWVSGWQGCNLTTGNGAMCRDKKSFLRMCKALAILGTLQAGYTTFDYVGGVTEEIFKNEALLGCAISGWLDNPDVLLNKETLAEGVQLIKDINKELAAVLGINYAARTTLSKPDGNGAIILGSSSGVKPVEGKRWIRYVQVNPDEYGVEFFKSQNPELVEKSVWDFNGRDYAIGFAMEAEPKAMSKHDVYGVKHLEIVKFIMENWVYPGTNIERCVIPSVRHNVSNTISVDNWEDVTDYIYANRKYFAGISLLGMSGSLEYNQAPYSEVFTPTELIKMYGDGVIMASGLIVDGLHAFDQDLWKACMYVLDRNLPLEGSREKIFYQKDWIRRAKKFAKNYFKKDQKKMTYALKDVHRYYRYMTIVKNAKMIDWSKYKEELPDFVDVNTLGAIACAGGACELPQAQLTV</sequence>
<dbReference type="RefSeq" id="WP_072363840.1">
    <property type="nucleotide sequence ID" value="NZ_CBHWAX010000150.1"/>
</dbReference>
<reference evidence="1 3" key="1">
    <citation type="submission" date="2016-11" db="EMBL/GenBank/DDBJ databases">
        <authorList>
            <person name="Jaros S."/>
            <person name="Januszkiewicz K."/>
            <person name="Wedrychowicz H."/>
        </authorList>
    </citation>
    <scope>NUCLEOTIDE SEQUENCE [LARGE SCALE GENOMIC DNA]</scope>
    <source>
        <strain evidence="1 3">DSM 784</strain>
    </source>
</reference>
<evidence type="ECO:0000313" key="2">
    <source>
        <dbReference type="EMBL" id="WQG92234.1"/>
    </source>
</evidence>
<proteinExistence type="predicted"/>
<gene>
    <name evidence="1" type="ORF">SAMN05661012_04872</name>
    <name evidence="2" type="ORF">SR876_12020</name>
</gene>
<dbReference type="Proteomes" id="UP001326715">
    <property type="component" value="Chromosome"/>
</dbReference>
<dbReference type="SUPFAM" id="SSF51998">
    <property type="entry name" value="PFL-like glycyl radical enzymes"/>
    <property type="match status" value="1"/>
</dbReference>
<dbReference type="EMBL" id="CP140154">
    <property type="protein sequence ID" value="WQG92234.1"/>
    <property type="molecule type" value="Genomic_DNA"/>
</dbReference>
<dbReference type="AlphaFoldDB" id="A0A1K1S699"/>
<protein>
    <submittedName>
        <fullName evidence="1">Ribonucleoside-diphosphate reductase alpha chain</fullName>
    </submittedName>
</protein>
<reference evidence="2 4" key="2">
    <citation type="submission" date="2023-11" db="EMBL/GenBank/DDBJ databases">
        <title>MicrobeMod: A computational toolkit for identifying prokaryotic methylation and restriction-modification with nanopore sequencing.</title>
        <authorList>
            <person name="Crits-Christoph A."/>
            <person name="Kang S.C."/>
            <person name="Lee H."/>
            <person name="Ostrov N."/>
        </authorList>
    </citation>
    <scope>NUCLEOTIDE SEQUENCE [LARGE SCALE GENOMIC DNA]</scope>
    <source>
        <strain evidence="2 4">ATCC 23090</strain>
    </source>
</reference>
<dbReference type="OrthoDB" id="9763270at2"/>
<keyword evidence="4" id="KW-1185">Reference proteome</keyword>
<dbReference type="Proteomes" id="UP000183788">
    <property type="component" value="Unassembled WGS sequence"/>
</dbReference>
<evidence type="ECO:0000313" key="3">
    <source>
        <dbReference type="Proteomes" id="UP000183788"/>
    </source>
</evidence>
<evidence type="ECO:0000313" key="4">
    <source>
        <dbReference type="Proteomes" id="UP001326715"/>
    </source>
</evidence>
<name>A0A1K1S699_9BACT</name>